<evidence type="ECO:0000313" key="2">
    <source>
        <dbReference type="EMBL" id="MBP2295522.1"/>
    </source>
</evidence>
<evidence type="ECO:0000313" key="3">
    <source>
        <dbReference type="Proteomes" id="UP000781958"/>
    </source>
</evidence>
<gene>
    <name evidence="2" type="ORF">J2851_005332</name>
</gene>
<name>A0ABS4SU77_9PROT</name>
<dbReference type="Gene3D" id="3.10.20.30">
    <property type="match status" value="1"/>
</dbReference>
<reference evidence="2 3" key="1">
    <citation type="submission" date="2021-03" db="EMBL/GenBank/DDBJ databases">
        <title>Genomic Encyclopedia of Type Strains, Phase III (KMG-III): the genomes of soil and plant-associated and newly described type strains.</title>
        <authorList>
            <person name="Whitman W."/>
        </authorList>
    </citation>
    <scope>NUCLEOTIDE SEQUENCE [LARGE SCALE GENOMIC DNA]</scope>
    <source>
        <strain evidence="2 3">IMMIB AFH-6</strain>
    </source>
</reference>
<comment type="caution">
    <text evidence="2">The sequence shown here is derived from an EMBL/GenBank/DDBJ whole genome shotgun (WGS) entry which is preliminary data.</text>
</comment>
<sequence length="112" mass="11664">MQADSIPAAGIGHNSQTAPIGVEVRLFNSLVKACPTVPARSAVTLPPGTTIGDVVRQLGLPEREIFLVLVNGRDVTPRLGVPVETGRVLEDGDVVAFSGPVPYSWGYGACVV</sequence>
<dbReference type="RefSeq" id="WP_209770044.1">
    <property type="nucleotide sequence ID" value="NZ_JAGINP010000022.1"/>
</dbReference>
<dbReference type="Pfam" id="PF14451">
    <property type="entry name" value="Ub-Mut7C"/>
    <property type="match status" value="1"/>
</dbReference>
<accession>A0ABS4SU77</accession>
<dbReference type="InterPro" id="IPR016155">
    <property type="entry name" value="Mopterin_synth/thiamin_S_b"/>
</dbReference>
<keyword evidence="3" id="KW-1185">Reference proteome</keyword>
<feature type="domain" description="Ubiquitin Mut7-C" evidence="1">
    <location>
        <begin position="42"/>
        <end position="95"/>
    </location>
</feature>
<dbReference type="SUPFAM" id="SSF54285">
    <property type="entry name" value="MoaD/ThiS"/>
    <property type="match status" value="1"/>
</dbReference>
<dbReference type="EMBL" id="JAGINP010000022">
    <property type="protein sequence ID" value="MBP2295522.1"/>
    <property type="molecule type" value="Genomic_DNA"/>
</dbReference>
<proteinExistence type="predicted"/>
<dbReference type="InterPro" id="IPR027798">
    <property type="entry name" value="Ub_Mut7C"/>
</dbReference>
<organism evidence="2 3">
    <name type="scientific">Azospirillum rugosum</name>
    <dbReference type="NCBI Taxonomy" id="416170"/>
    <lineage>
        <taxon>Bacteria</taxon>
        <taxon>Pseudomonadati</taxon>
        <taxon>Pseudomonadota</taxon>
        <taxon>Alphaproteobacteria</taxon>
        <taxon>Rhodospirillales</taxon>
        <taxon>Azospirillaceae</taxon>
        <taxon>Azospirillum</taxon>
    </lineage>
</organism>
<protein>
    <submittedName>
        <fullName evidence="2">Sulfur carrier protein ThiS</fullName>
    </submittedName>
</protein>
<dbReference type="InterPro" id="IPR012675">
    <property type="entry name" value="Beta-grasp_dom_sf"/>
</dbReference>
<evidence type="ECO:0000259" key="1">
    <source>
        <dbReference type="Pfam" id="PF14451"/>
    </source>
</evidence>
<dbReference type="Proteomes" id="UP000781958">
    <property type="component" value="Unassembled WGS sequence"/>
</dbReference>